<dbReference type="EMBL" id="LAZR01057212">
    <property type="protein sequence ID" value="KKK72534.1"/>
    <property type="molecule type" value="Genomic_DNA"/>
</dbReference>
<reference evidence="1" key="1">
    <citation type="journal article" date="2015" name="Nature">
        <title>Complex archaea that bridge the gap between prokaryotes and eukaryotes.</title>
        <authorList>
            <person name="Spang A."/>
            <person name="Saw J.H."/>
            <person name="Jorgensen S.L."/>
            <person name="Zaremba-Niedzwiedzka K."/>
            <person name="Martijn J."/>
            <person name="Lind A.E."/>
            <person name="van Eijk R."/>
            <person name="Schleper C."/>
            <person name="Guy L."/>
            <person name="Ettema T.J."/>
        </authorList>
    </citation>
    <scope>NUCLEOTIDE SEQUENCE</scope>
</reference>
<feature type="non-terminal residue" evidence="1">
    <location>
        <position position="1"/>
    </location>
</feature>
<gene>
    <name evidence="1" type="ORF">LCGC14_2902920</name>
</gene>
<dbReference type="AlphaFoldDB" id="A0A0F9A1R1"/>
<comment type="caution">
    <text evidence="1">The sequence shown here is derived from an EMBL/GenBank/DDBJ whole genome shotgun (WGS) entry which is preliminary data.</text>
</comment>
<accession>A0A0F9A1R1</accession>
<evidence type="ECO:0000313" key="1">
    <source>
        <dbReference type="EMBL" id="KKK72534.1"/>
    </source>
</evidence>
<name>A0A0F9A1R1_9ZZZZ</name>
<organism evidence="1">
    <name type="scientific">marine sediment metagenome</name>
    <dbReference type="NCBI Taxonomy" id="412755"/>
    <lineage>
        <taxon>unclassified sequences</taxon>
        <taxon>metagenomes</taxon>
        <taxon>ecological metagenomes</taxon>
    </lineage>
</organism>
<sequence>DTLADGDAIYIGAPLPFRGVAVDVGAVQTTSNTLTVSYVASGEAWTAVSGFADNTDTGASLAADGTVVWTVPDPWERTSLIAHGDTTVKEPWAMANLYWTRWEWDAAFNNNVDVRQLRALSRSTDYATLLEGQPFEMSIDPTEVASVEILTDAGTANILGNAGVLATSTTGRFKRFKTI</sequence>
<protein>
    <submittedName>
        <fullName evidence="1">Uncharacterized protein</fullName>
    </submittedName>
</protein>
<proteinExistence type="predicted"/>